<sequence length="184" mass="20410">MVRPYTDADREALWTLKRGFETGLGEGTGSEDKQAAYEAKLDADYRRRWLDWVDRCVAENPDCVQVADARGTGSDDVDGALAGYVFVLPESLAFVWDAAVLNEVYVHPAARGAGVADDLLDAALAVARQQDLPLDRMVLDVDRENERAQTFYERHGFEHVGRGCSARDSERASGRRRRADCTAD</sequence>
<accession>A0A6B0SDI9</accession>
<dbReference type="OrthoDB" id="125295at2157"/>
<keyword evidence="1 4" id="KW-0808">Transferase</keyword>
<name>A0A6B0SDI9_9EURY</name>
<dbReference type="EMBL" id="WUUU01000015">
    <property type="protein sequence ID" value="MXR19794.1"/>
    <property type="molecule type" value="Genomic_DNA"/>
</dbReference>
<reference evidence="4 5" key="1">
    <citation type="submission" date="2019-12" db="EMBL/GenBank/DDBJ databases">
        <title>Isolation and characterization of three novel carbon monoxide-oxidizing members of Halobacteria from salione crusts and soils.</title>
        <authorList>
            <person name="Myers M.R."/>
            <person name="King G.M."/>
        </authorList>
    </citation>
    <scope>NUCLEOTIDE SEQUENCE [LARGE SCALE GENOMIC DNA]</scope>
    <source>
        <strain evidence="4 5">PCN9</strain>
    </source>
</reference>
<dbReference type="PANTHER" id="PTHR43072">
    <property type="entry name" value="N-ACETYLTRANSFERASE"/>
    <property type="match status" value="1"/>
</dbReference>
<dbReference type="PANTHER" id="PTHR43072:SF51">
    <property type="entry name" value="ABC SUPERFAMILY TRANSPORT PROTEIN"/>
    <property type="match status" value="1"/>
</dbReference>
<dbReference type="Gene3D" id="3.40.630.30">
    <property type="match status" value="1"/>
</dbReference>
<proteinExistence type="predicted"/>
<organism evidence="4 5">
    <name type="scientific">Halobacterium bonnevillei</name>
    <dbReference type="NCBI Taxonomy" id="2692200"/>
    <lineage>
        <taxon>Archaea</taxon>
        <taxon>Methanobacteriati</taxon>
        <taxon>Methanobacteriota</taxon>
        <taxon>Stenosarchaea group</taxon>
        <taxon>Halobacteria</taxon>
        <taxon>Halobacteriales</taxon>
        <taxon>Halobacteriaceae</taxon>
        <taxon>Halobacterium</taxon>
    </lineage>
</organism>
<evidence type="ECO:0000313" key="4">
    <source>
        <dbReference type="EMBL" id="MXR19794.1"/>
    </source>
</evidence>
<protein>
    <submittedName>
        <fullName evidence="4">GNAT family N-acetyltransferase</fullName>
    </submittedName>
</protein>
<dbReference type="Pfam" id="PF00583">
    <property type="entry name" value="Acetyltransf_1"/>
    <property type="match status" value="1"/>
</dbReference>
<dbReference type="InterPro" id="IPR000182">
    <property type="entry name" value="GNAT_dom"/>
</dbReference>
<feature type="non-terminal residue" evidence="4">
    <location>
        <position position="184"/>
    </location>
</feature>
<dbReference type="AlphaFoldDB" id="A0A6B0SDI9"/>
<evidence type="ECO:0000256" key="2">
    <source>
        <dbReference type="ARBA" id="ARBA00023315"/>
    </source>
</evidence>
<gene>
    <name evidence="4" type="ORF">GRX66_03950</name>
</gene>
<comment type="caution">
    <text evidence="4">The sequence shown here is derived from an EMBL/GenBank/DDBJ whole genome shotgun (WGS) entry which is preliminary data.</text>
</comment>
<dbReference type="PROSITE" id="PS51186">
    <property type="entry name" value="GNAT"/>
    <property type="match status" value="1"/>
</dbReference>
<keyword evidence="5" id="KW-1185">Reference proteome</keyword>
<evidence type="ECO:0000259" key="3">
    <source>
        <dbReference type="PROSITE" id="PS51186"/>
    </source>
</evidence>
<evidence type="ECO:0000313" key="5">
    <source>
        <dbReference type="Proteomes" id="UP000471521"/>
    </source>
</evidence>
<dbReference type="SUPFAM" id="SSF55729">
    <property type="entry name" value="Acyl-CoA N-acyltransferases (Nat)"/>
    <property type="match status" value="1"/>
</dbReference>
<dbReference type="Proteomes" id="UP000471521">
    <property type="component" value="Unassembled WGS sequence"/>
</dbReference>
<feature type="domain" description="N-acetyltransferase" evidence="3">
    <location>
        <begin position="1"/>
        <end position="184"/>
    </location>
</feature>
<dbReference type="GO" id="GO:0016747">
    <property type="term" value="F:acyltransferase activity, transferring groups other than amino-acyl groups"/>
    <property type="evidence" value="ECO:0007669"/>
    <property type="project" value="InterPro"/>
</dbReference>
<keyword evidence="2" id="KW-0012">Acyltransferase</keyword>
<evidence type="ECO:0000256" key="1">
    <source>
        <dbReference type="ARBA" id="ARBA00022679"/>
    </source>
</evidence>
<dbReference type="InterPro" id="IPR016181">
    <property type="entry name" value="Acyl_CoA_acyltransferase"/>
</dbReference>